<accession>A0A7R9KP92</accession>
<feature type="transmembrane region" description="Helical" evidence="1">
    <location>
        <begin position="416"/>
        <end position="435"/>
    </location>
</feature>
<proteinExistence type="predicted"/>
<feature type="transmembrane region" description="Helical" evidence="1">
    <location>
        <begin position="68"/>
        <end position="89"/>
    </location>
</feature>
<keyword evidence="1" id="KW-0472">Membrane</keyword>
<gene>
    <name evidence="2" type="ORF">OSB1V03_LOCUS7263</name>
</gene>
<name>A0A7R9KP92_9ACAR</name>
<keyword evidence="3" id="KW-1185">Reference proteome</keyword>
<dbReference type="AlphaFoldDB" id="A0A7R9KP92"/>
<dbReference type="OrthoDB" id="10398283at2759"/>
<dbReference type="Proteomes" id="UP000759131">
    <property type="component" value="Unassembled WGS sequence"/>
</dbReference>
<evidence type="ECO:0000313" key="3">
    <source>
        <dbReference type="Proteomes" id="UP000759131"/>
    </source>
</evidence>
<evidence type="ECO:0000256" key="1">
    <source>
        <dbReference type="SAM" id="Phobius"/>
    </source>
</evidence>
<protein>
    <submittedName>
        <fullName evidence="2">Uncharacterized protein</fullName>
    </submittedName>
</protein>
<organism evidence="2">
    <name type="scientific">Medioppia subpectinata</name>
    <dbReference type="NCBI Taxonomy" id="1979941"/>
    <lineage>
        <taxon>Eukaryota</taxon>
        <taxon>Metazoa</taxon>
        <taxon>Ecdysozoa</taxon>
        <taxon>Arthropoda</taxon>
        <taxon>Chelicerata</taxon>
        <taxon>Arachnida</taxon>
        <taxon>Acari</taxon>
        <taxon>Acariformes</taxon>
        <taxon>Sarcoptiformes</taxon>
        <taxon>Oribatida</taxon>
        <taxon>Brachypylina</taxon>
        <taxon>Oppioidea</taxon>
        <taxon>Oppiidae</taxon>
        <taxon>Medioppia</taxon>
    </lineage>
</organism>
<sequence>MHQKIVPKSKENSKKVHFDSARVAFQVEYDVPDDHSLRHKIPLWTEHWKRSKTSLVYHLARHVSCQQWARVVIAGVAVVALVVQMWQTLDAFFARDTVLSGQYAATSGSALSVTLCLPVVVPFVRNCVQNDTNDCRRDVTDRPPPTIRALFNQSLSPFSHKCKLRAKNALKSCGRARQWLRESRKCFTYATRDDDDDSDAPHDTVVHLLLQFSSDASGVDSLPQLRVHSELRTPDADDGEWLAVKQSRKFEVKYWSTRVRFLDACADYALDRQTALSSQDDCVEKCILKKMQENCFTEDPSRDYCLSRFATVRTEHVDQWETFCSSRDRKECASKAFMATVVDFCRREKCPKDCFQTDVQSATREEMTSDATETNVTLARRLAPELELREVRRVTCLALVSRLGGLLAFWLTLVWILRQFLTFLTIFIELFDIYLQKL</sequence>
<dbReference type="EMBL" id="OC858764">
    <property type="protein sequence ID" value="CAD7626831.1"/>
    <property type="molecule type" value="Genomic_DNA"/>
</dbReference>
<evidence type="ECO:0000313" key="2">
    <source>
        <dbReference type="EMBL" id="CAD7626831.1"/>
    </source>
</evidence>
<keyword evidence="1" id="KW-1133">Transmembrane helix</keyword>
<keyword evidence="1" id="KW-0812">Transmembrane</keyword>
<reference evidence="2" key="1">
    <citation type="submission" date="2020-11" db="EMBL/GenBank/DDBJ databases">
        <authorList>
            <person name="Tran Van P."/>
        </authorList>
    </citation>
    <scope>NUCLEOTIDE SEQUENCE</scope>
</reference>
<feature type="transmembrane region" description="Helical" evidence="1">
    <location>
        <begin position="109"/>
        <end position="128"/>
    </location>
</feature>
<dbReference type="EMBL" id="CAJPIZ010004189">
    <property type="protein sequence ID" value="CAG2107261.1"/>
    <property type="molecule type" value="Genomic_DNA"/>
</dbReference>